<dbReference type="Gene3D" id="3.10.10.10">
    <property type="entry name" value="HIV Type 1 Reverse Transcriptase, subunit A, domain 1"/>
    <property type="match status" value="1"/>
</dbReference>
<protein>
    <recommendedName>
        <fullName evidence="3">Gag-pol polyprotein</fullName>
    </recommendedName>
</protein>
<dbReference type="PANTHER" id="PTHR33064:SF37">
    <property type="entry name" value="RIBONUCLEASE H"/>
    <property type="match status" value="1"/>
</dbReference>
<dbReference type="PANTHER" id="PTHR33064">
    <property type="entry name" value="POL PROTEIN"/>
    <property type="match status" value="1"/>
</dbReference>
<evidence type="ECO:0000313" key="1">
    <source>
        <dbReference type="EMBL" id="KAJ8949455.1"/>
    </source>
</evidence>
<keyword evidence="2" id="KW-1185">Reference proteome</keyword>
<dbReference type="GO" id="GO:0071897">
    <property type="term" value="P:DNA biosynthetic process"/>
    <property type="evidence" value="ECO:0007669"/>
    <property type="project" value="UniProtKB-ARBA"/>
</dbReference>
<evidence type="ECO:0008006" key="3">
    <source>
        <dbReference type="Google" id="ProtNLM"/>
    </source>
</evidence>
<reference evidence="1" key="1">
    <citation type="journal article" date="2023" name="Insect Mol. Biol.">
        <title>Genome sequencing provides insights into the evolution of gene families encoding plant cell wall-degrading enzymes in longhorned beetles.</title>
        <authorList>
            <person name="Shin N.R."/>
            <person name="Okamura Y."/>
            <person name="Kirsch R."/>
            <person name="Pauchet Y."/>
        </authorList>
    </citation>
    <scope>NUCLEOTIDE SEQUENCE</scope>
    <source>
        <strain evidence="1">AMC_N1</strain>
    </source>
</reference>
<comment type="caution">
    <text evidence="1">The sequence shown here is derived from an EMBL/GenBank/DDBJ whole genome shotgun (WGS) entry which is preliminary data.</text>
</comment>
<dbReference type="Proteomes" id="UP001162162">
    <property type="component" value="Unassembled WGS sequence"/>
</dbReference>
<proteinExistence type="predicted"/>
<dbReference type="InterPro" id="IPR043502">
    <property type="entry name" value="DNA/RNA_pol_sf"/>
</dbReference>
<dbReference type="InterPro" id="IPR051320">
    <property type="entry name" value="Viral_Replic_Matur_Polypro"/>
</dbReference>
<evidence type="ECO:0000313" key="2">
    <source>
        <dbReference type="Proteomes" id="UP001162162"/>
    </source>
</evidence>
<gene>
    <name evidence="1" type="ORF">NQ318_007556</name>
</gene>
<name>A0AAV8YE57_9CUCU</name>
<sequence length="230" mass="26574">MLWEEILRRTQGTQEKVVNFVAVMENLFRKLPQLDIHDNPSQPYKTRAIEETEMRVQRFAPPPISYRTLLESEMAYRRVFTQEPTYLNAVRGMDFWRIMKIIPDMFSGSWSFRDSQEVNTPKILAINSADTLTSLQKDQLTVLTDSAFRAMGTKLGCITLVEHVIQTDSPPIKQRHYPISPALQKQVYEELEKMLADGVVEPSSSAWSSPILLIKKDDGRYRFVVEFDLG</sequence>
<accession>A0AAV8YE57</accession>
<dbReference type="SUPFAM" id="SSF56672">
    <property type="entry name" value="DNA/RNA polymerases"/>
    <property type="match status" value="1"/>
</dbReference>
<dbReference type="EMBL" id="JAPWTK010000118">
    <property type="protein sequence ID" value="KAJ8949455.1"/>
    <property type="molecule type" value="Genomic_DNA"/>
</dbReference>
<dbReference type="AlphaFoldDB" id="A0AAV8YE57"/>
<organism evidence="1 2">
    <name type="scientific">Aromia moschata</name>
    <dbReference type="NCBI Taxonomy" id="1265417"/>
    <lineage>
        <taxon>Eukaryota</taxon>
        <taxon>Metazoa</taxon>
        <taxon>Ecdysozoa</taxon>
        <taxon>Arthropoda</taxon>
        <taxon>Hexapoda</taxon>
        <taxon>Insecta</taxon>
        <taxon>Pterygota</taxon>
        <taxon>Neoptera</taxon>
        <taxon>Endopterygota</taxon>
        <taxon>Coleoptera</taxon>
        <taxon>Polyphaga</taxon>
        <taxon>Cucujiformia</taxon>
        <taxon>Chrysomeloidea</taxon>
        <taxon>Cerambycidae</taxon>
        <taxon>Cerambycinae</taxon>
        <taxon>Callichromatini</taxon>
        <taxon>Aromia</taxon>
    </lineage>
</organism>